<accession>A0A8H6YFD4</accession>
<keyword evidence="3" id="KW-1185">Reference proteome</keyword>
<evidence type="ECO:0000313" key="3">
    <source>
        <dbReference type="Proteomes" id="UP000623467"/>
    </source>
</evidence>
<dbReference type="Pfam" id="PF12937">
    <property type="entry name" value="F-box-like"/>
    <property type="match status" value="1"/>
</dbReference>
<dbReference type="SUPFAM" id="SSF52047">
    <property type="entry name" value="RNI-like"/>
    <property type="match status" value="1"/>
</dbReference>
<dbReference type="AlphaFoldDB" id="A0A8H6YFD4"/>
<protein>
    <recommendedName>
        <fullName evidence="1">F-box domain-containing protein</fullName>
    </recommendedName>
</protein>
<dbReference type="SUPFAM" id="SSF81383">
    <property type="entry name" value="F-box domain"/>
    <property type="match status" value="1"/>
</dbReference>
<dbReference type="InterPro" id="IPR036047">
    <property type="entry name" value="F-box-like_dom_sf"/>
</dbReference>
<comment type="caution">
    <text evidence="2">The sequence shown here is derived from an EMBL/GenBank/DDBJ whole genome shotgun (WGS) entry which is preliminary data.</text>
</comment>
<evidence type="ECO:0000259" key="1">
    <source>
        <dbReference type="PROSITE" id="PS50181"/>
    </source>
</evidence>
<feature type="domain" description="F-box" evidence="1">
    <location>
        <begin position="1"/>
        <end position="43"/>
    </location>
</feature>
<dbReference type="EMBL" id="JACAZH010000010">
    <property type="protein sequence ID" value="KAF7357259.1"/>
    <property type="molecule type" value="Genomic_DNA"/>
</dbReference>
<reference evidence="2" key="1">
    <citation type="submission" date="2020-05" db="EMBL/GenBank/DDBJ databases">
        <title>Mycena genomes resolve the evolution of fungal bioluminescence.</title>
        <authorList>
            <person name="Tsai I.J."/>
        </authorList>
    </citation>
    <scope>NUCLEOTIDE SEQUENCE</scope>
    <source>
        <strain evidence="2">160909Yilan</strain>
    </source>
</reference>
<dbReference type="Gene3D" id="3.80.10.10">
    <property type="entry name" value="Ribonuclease Inhibitor"/>
    <property type="match status" value="1"/>
</dbReference>
<name>A0A8H6YFD4_9AGAR</name>
<proteinExistence type="predicted"/>
<dbReference type="InterPro" id="IPR032675">
    <property type="entry name" value="LRR_dom_sf"/>
</dbReference>
<gene>
    <name evidence="2" type="ORF">MSAN_01321100</name>
</gene>
<sequence>MGHIPVEVWLQVFSLLDRDDLISLHHASRSFHRLSRPLLFKHFHFYPYAAISYSRTYSEFLIPGEVEIKRTIRRLRFWASDDVAPLFKECMVAPCEITSSQRGRYAACHDGDVLLRVFVELLPRFINLRKLSACSIKFGQLFIDALMSLPNLKEIESAKCAISEVAASHLLKVERLSFLEAGAGAQQWLSIVDPQMLTHLSLFSENAVTGILNADNTTPLFPNVVTLVVNVYWLNEDMLALHRFPAVRAAHIVIPMELTRSSTASFFPLLDTYRGPPEFLIFLDSRSPLRRLQIDSCRPARVEKILQSCTHMLRSITELNLSFHGLPIPSFGLIVEAFPALVELCIQIRLDRYSRSTQTGKMFTAQTFYLDIAGKSPFPCGLKAISIVWSSDTGPEGVAVVPAAKLAWETLSAAHLELWRGHFAWPGAECVFRRKADGEFEEEIHEGVKTPTILYDDFI</sequence>
<dbReference type="OrthoDB" id="2864564at2759"/>
<dbReference type="InterPro" id="IPR001810">
    <property type="entry name" value="F-box_dom"/>
</dbReference>
<organism evidence="2 3">
    <name type="scientific">Mycena sanguinolenta</name>
    <dbReference type="NCBI Taxonomy" id="230812"/>
    <lineage>
        <taxon>Eukaryota</taxon>
        <taxon>Fungi</taxon>
        <taxon>Dikarya</taxon>
        <taxon>Basidiomycota</taxon>
        <taxon>Agaricomycotina</taxon>
        <taxon>Agaricomycetes</taxon>
        <taxon>Agaricomycetidae</taxon>
        <taxon>Agaricales</taxon>
        <taxon>Marasmiineae</taxon>
        <taxon>Mycenaceae</taxon>
        <taxon>Mycena</taxon>
    </lineage>
</organism>
<dbReference type="PROSITE" id="PS50181">
    <property type="entry name" value="FBOX"/>
    <property type="match status" value="1"/>
</dbReference>
<dbReference type="CDD" id="cd09917">
    <property type="entry name" value="F-box_SF"/>
    <property type="match status" value="1"/>
</dbReference>
<dbReference type="Proteomes" id="UP000623467">
    <property type="component" value="Unassembled WGS sequence"/>
</dbReference>
<evidence type="ECO:0000313" key="2">
    <source>
        <dbReference type="EMBL" id="KAF7357259.1"/>
    </source>
</evidence>